<dbReference type="Proteomes" id="UP000600101">
    <property type="component" value="Unassembled WGS sequence"/>
</dbReference>
<comment type="similarity">
    <text evidence="2">Belongs to the acyl-CoA dehydrogenase family.</text>
</comment>
<comment type="caution">
    <text evidence="8">The sequence shown here is derived from an EMBL/GenBank/DDBJ whole genome shotgun (WGS) entry which is preliminary data.</text>
</comment>
<accession>A0A9X0UF20</accession>
<evidence type="ECO:0000259" key="6">
    <source>
        <dbReference type="Pfam" id="PF00441"/>
    </source>
</evidence>
<dbReference type="InterPro" id="IPR009075">
    <property type="entry name" value="AcylCo_DH/oxidase_C"/>
</dbReference>
<keyword evidence="4" id="KW-0274">FAD</keyword>
<organism evidence="8 9">
    <name type="scientific">Siccirubricoccus deserti</name>
    <dbReference type="NCBI Taxonomy" id="2013562"/>
    <lineage>
        <taxon>Bacteria</taxon>
        <taxon>Pseudomonadati</taxon>
        <taxon>Pseudomonadota</taxon>
        <taxon>Alphaproteobacteria</taxon>
        <taxon>Acetobacterales</taxon>
        <taxon>Roseomonadaceae</taxon>
        <taxon>Siccirubricoccus</taxon>
    </lineage>
</organism>
<comment type="cofactor">
    <cofactor evidence="1">
        <name>FAD</name>
        <dbReference type="ChEBI" id="CHEBI:57692"/>
    </cofactor>
</comment>
<keyword evidence="3" id="KW-0285">Flavoprotein</keyword>
<evidence type="ECO:0000259" key="7">
    <source>
        <dbReference type="Pfam" id="PF02771"/>
    </source>
</evidence>
<proteinExistence type="inferred from homology"/>
<dbReference type="Pfam" id="PF00441">
    <property type="entry name" value="Acyl-CoA_dh_1"/>
    <property type="match status" value="1"/>
</dbReference>
<dbReference type="InterPro" id="IPR009100">
    <property type="entry name" value="AcylCoA_DH/oxidase_NM_dom_sf"/>
</dbReference>
<dbReference type="RefSeq" id="WP_186768734.1">
    <property type="nucleotide sequence ID" value="NZ_JACOMF010000001.1"/>
</dbReference>
<evidence type="ECO:0000256" key="4">
    <source>
        <dbReference type="ARBA" id="ARBA00022827"/>
    </source>
</evidence>
<dbReference type="Pfam" id="PF02771">
    <property type="entry name" value="Acyl-CoA_dh_N"/>
    <property type="match status" value="1"/>
</dbReference>
<evidence type="ECO:0000256" key="2">
    <source>
        <dbReference type="ARBA" id="ARBA00009347"/>
    </source>
</evidence>
<dbReference type="InterPro" id="IPR037069">
    <property type="entry name" value="AcylCoA_DH/ox_N_sf"/>
</dbReference>
<reference evidence="8" key="1">
    <citation type="submission" date="2020-08" db="EMBL/GenBank/DDBJ databases">
        <authorList>
            <person name="Hu Y."/>
            <person name="Nguyen S.V."/>
            <person name="Li F."/>
            <person name="Fanning S."/>
        </authorList>
    </citation>
    <scope>NUCLEOTIDE SEQUENCE</scope>
    <source>
        <strain evidence="8">SYSU D8009</strain>
    </source>
</reference>
<evidence type="ECO:0000256" key="1">
    <source>
        <dbReference type="ARBA" id="ARBA00001974"/>
    </source>
</evidence>
<dbReference type="InterPro" id="IPR013786">
    <property type="entry name" value="AcylCoA_DH/ox_N"/>
</dbReference>
<feature type="domain" description="Acyl-CoA dehydrogenase/oxidase C-terminal" evidence="6">
    <location>
        <begin position="192"/>
        <end position="304"/>
    </location>
</feature>
<gene>
    <name evidence="8" type="ORF">H7965_01455</name>
</gene>
<dbReference type="PANTHER" id="PTHR43884:SF20">
    <property type="entry name" value="ACYL-COA DEHYDROGENASE FADE28"/>
    <property type="match status" value="1"/>
</dbReference>
<feature type="domain" description="Acyl-CoA dehydrogenase/oxidase N-terminal" evidence="7">
    <location>
        <begin position="8"/>
        <end position="80"/>
    </location>
</feature>
<dbReference type="InterPro" id="IPR036250">
    <property type="entry name" value="AcylCo_DH-like_C"/>
</dbReference>
<dbReference type="SUPFAM" id="SSF56645">
    <property type="entry name" value="Acyl-CoA dehydrogenase NM domain-like"/>
    <property type="match status" value="1"/>
</dbReference>
<evidence type="ECO:0000313" key="9">
    <source>
        <dbReference type="Proteomes" id="UP000600101"/>
    </source>
</evidence>
<protein>
    <submittedName>
        <fullName evidence="8">Acyl-CoA/acyl-ACP dehydrogenase</fullName>
    </submittedName>
</protein>
<evidence type="ECO:0000256" key="3">
    <source>
        <dbReference type="ARBA" id="ARBA00022630"/>
    </source>
</evidence>
<evidence type="ECO:0000313" key="8">
    <source>
        <dbReference type="EMBL" id="MBC4013975.1"/>
    </source>
</evidence>
<dbReference type="Gene3D" id="1.20.140.10">
    <property type="entry name" value="Butyryl-CoA Dehydrogenase, subunit A, domain 3"/>
    <property type="match status" value="1"/>
</dbReference>
<dbReference type="AlphaFoldDB" id="A0A9X0UF20"/>
<dbReference type="PANTHER" id="PTHR43884">
    <property type="entry name" value="ACYL-COA DEHYDROGENASE"/>
    <property type="match status" value="1"/>
</dbReference>
<dbReference type="Gene3D" id="1.10.540.10">
    <property type="entry name" value="Acyl-CoA dehydrogenase/oxidase, N-terminal domain"/>
    <property type="match status" value="1"/>
</dbReference>
<dbReference type="SUPFAM" id="SSF47203">
    <property type="entry name" value="Acyl-CoA dehydrogenase C-terminal domain-like"/>
    <property type="match status" value="1"/>
</dbReference>
<name>A0A9X0UF20_9PROT</name>
<keyword evidence="9" id="KW-1185">Reference proteome</keyword>
<dbReference type="GO" id="GO:0050660">
    <property type="term" value="F:flavin adenine dinucleotide binding"/>
    <property type="evidence" value="ECO:0007669"/>
    <property type="project" value="InterPro"/>
</dbReference>
<keyword evidence="5" id="KW-0560">Oxidoreductase</keyword>
<sequence>MSEHSDIAAEIARTAQRVVAECDGLDTASVAARLGEAGLLGVLAPEAVGGLGLPLSAVAPVVEVAEAGLLAFPLVETLLAARLLAETQPDLAAALVAGEAVLTIAGAGSLSPGVSGVVGRAPLGTAARWLLAPLGEGAVLLALDAPGVTVAEDPGFDLERPAARVSVSGATPAATIPAAAWATLRADALLLRAAGALGAAGHCMDRAIEHLTGRRQFGRPLVTMQGLRFSLARQKIALEGARHALEHALALAGQDPQGESVPRLVARATCAEAAPAVIESAIQLHGGMGFTWDLGLHRQLRRAKEAAAALDAVAARAALAGRLEEAWAL</sequence>
<dbReference type="EMBL" id="JACOMF010000001">
    <property type="protein sequence ID" value="MBC4013975.1"/>
    <property type="molecule type" value="Genomic_DNA"/>
</dbReference>
<dbReference type="GO" id="GO:0003995">
    <property type="term" value="F:acyl-CoA dehydrogenase activity"/>
    <property type="evidence" value="ECO:0007669"/>
    <property type="project" value="TreeGrafter"/>
</dbReference>
<evidence type="ECO:0000256" key="5">
    <source>
        <dbReference type="ARBA" id="ARBA00023002"/>
    </source>
</evidence>